<dbReference type="FunFam" id="3.40.605.10:FF:000004">
    <property type="entry name" value="Aldehyde dehydrogenase"/>
    <property type="match status" value="1"/>
</dbReference>
<evidence type="ECO:0000256" key="1">
    <source>
        <dbReference type="ARBA" id="ARBA00009986"/>
    </source>
</evidence>
<keyword evidence="7" id="KW-1185">Reference proteome</keyword>
<evidence type="ECO:0000256" key="2">
    <source>
        <dbReference type="ARBA" id="ARBA00023002"/>
    </source>
</evidence>
<dbReference type="STRING" id="6689.A0A3R7Q7A4"/>
<dbReference type="PANTHER" id="PTHR43570:SF16">
    <property type="entry name" value="ALDEHYDE DEHYDROGENASE TYPE III, ISOFORM Q"/>
    <property type="match status" value="1"/>
</dbReference>
<dbReference type="GO" id="GO:0005737">
    <property type="term" value="C:cytoplasm"/>
    <property type="evidence" value="ECO:0007669"/>
    <property type="project" value="TreeGrafter"/>
</dbReference>
<evidence type="ECO:0000256" key="3">
    <source>
        <dbReference type="PROSITE-ProRule" id="PRU10007"/>
    </source>
</evidence>
<dbReference type="InterPro" id="IPR016161">
    <property type="entry name" value="Ald_DH/histidinol_DH"/>
</dbReference>
<dbReference type="PANTHER" id="PTHR43570">
    <property type="entry name" value="ALDEHYDE DEHYDROGENASE"/>
    <property type="match status" value="1"/>
</dbReference>
<comment type="caution">
    <text evidence="6">The sequence shown here is derived from an EMBL/GenBank/DDBJ whole genome shotgun (WGS) entry which is preliminary data.</text>
</comment>
<dbReference type="GO" id="GO:0004029">
    <property type="term" value="F:aldehyde dehydrogenase (NAD+) activity"/>
    <property type="evidence" value="ECO:0007669"/>
    <property type="project" value="TreeGrafter"/>
</dbReference>
<evidence type="ECO:0000259" key="5">
    <source>
        <dbReference type="Pfam" id="PF00171"/>
    </source>
</evidence>
<dbReference type="Pfam" id="PF00171">
    <property type="entry name" value="Aldedh"/>
    <property type="match status" value="1"/>
</dbReference>
<comment type="similarity">
    <text evidence="1 4">Belongs to the aldehyde dehydrogenase family.</text>
</comment>
<reference evidence="6 7" key="1">
    <citation type="submission" date="2018-04" db="EMBL/GenBank/DDBJ databases">
        <authorList>
            <person name="Zhang X."/>
            <person name="Yuan J."/>
            <person name="Li F."/>
            <person name="Xiang J."/>
        </authorList>
    </citation>
    <scope>NUCLEOTIDE SEQUENCE [LARGE SCALE GENOMIC DNA]</scope>
    <source>
        <tissue evidence="6">Muscle</tissue>
    </source>
</reference>
<feature type="active site" evidence="3">
    <location>
        <position position="207"/>
    </location>
</feature>
<accession>A0A3R7Q7A4</accession>
<feature type="non-terminal residue" evidence="6">
    <location>
        <position position="354"/>
    </location>
</feature>
<evidence type="ECO:0000256" key="4">
    <source>
        <dbReference type="RuleBase" id="RU003345"/>
    </source>
</evidence>
<dbReference type="Gene3D" id="3.40.605.10">
    <property type="entry name" value="Aldehyde Dehydrogenase, Chain A, domain 1"/>
    <property type="match status" value="1"/>
</dbReference>
<dbReference type="InterPro" id="IPR029510">
    <property type="entry name" value="Ald_DH_CS_GLU"/>
</dbReference>
<dbReference type="PROSITE" id="PS00687">
    <property type="entry name" value="ALDEHYDE_DEHYDR_GLU"/>
    <property type="match status" value="1"/>
</dbReference>
<dbReference type="AlphaFoldDB" id="A0A3R7Q7A4"/>
<dbReference type="InterPro" id="IPR012394">
    <property type="entry name" value="Aldehyde_DH_NAD(P)"/>
</dbReference>
<evidence type="ECO:0000313" key="7">
    <source>
        <dbReference type="Proteomes" id="UP000283509"/>
    </source>
</evidence>
<dbReference type="InterPro" id="IPR015590">
    <property type="entry name" value="Aldehyde_DH_dom"/>
</dbReference>
<organism evidence="6 7">
    <name type="scientific">Penaeus vannamei</name>
    <name type="common">Whiteleg shrimp</name>
    <name type="synonym">Litopenaeus vannamei</name>
    <dbReference type="NCBI Taxonomy" id="6689"/>
    <lineage>
        <taxon>Eukaryota</taxon>
        <taxon>Metazoa</taxon>
        <taxon>Ecdysozoa</taxon>
        <taxon>Arthropoda</taxon>
        <taxon>Crustacea</taxon>
        <taxon>Multicrustacea</taxon>
        <taxon>Malacostraca</taxon>
        <taxon>Eumalacostraca</taxon>
        <taxon>Eucarida</taxon>
        <taxon>Decapoda</taxon>
        <taxon>Dendrobranchiata</taxon>
        <taxon>Penaeoidea</taxon>
        <taxon>Penaeidae</taxon>
        <taxon>Penaeus</taxon>
    </lineage>
</organism>
<dbReference type="GO" id="GO:0006081">
    <property type="term" value="P:aldehyde metabolic process"/>
    <property type="evidence" value="ECO:0007669"/>
    <property type="project" value="InterPro"/>
</dbReference>
<dbReference type="OrthoDB" id="440325at2759"/>
<dbReference type="EMBL" id="QCYY01002440">
    <property type="protein sequence ID" value="ROT70328.1"/>
    <property type="molecule type" value="Genomic_DNA"/>
</dbReference>
<dbReference type="InterPro" id="IPR016162">
    <property type="entry name" value="Ald_DH_N"/>
</dbReference>
<name>A0A3R7Q7A4_PENVA</name>
<protein>
    <submittedName>
        <fullName evidence="6">Aldehyde dehydrogenase family 3 member B1</fullName>
    </submittedName>
</protein>
<dbReference type="InterPro" id="IPR016163">
    <property type="entry name" value="Ald_DH_C"/>
</dbReference>
<keyword evidence="2 4" id="KW-0560">Oxidoreductase</keyword>
<dbReference type="Gene3D" id="3.40.309.10">
    <property type="entry name" value="Aldehyde Dehydrogenase, Chain A, domain 2"/>
    <property type="match status" value="1"/>
</dbReference>
<evidence type="ECO:0000313" key="6">
    <source>
        <dbReference type="EMBL" id="ROT70328.1"/>
    </source>
</evidence>
<proteinExistence type="inferred from homology"/>
<dbReference type="SUPFAM" id="SSF53720">
    <property type="entry name" value="ALDH-like"/>
    <property type="match status" value="1"/>
</dbReference>
<feature type="domain" description="Aldehyde dehydrogenase" evidence="5">
    <location>
        <begin position="2"/>
        <end position="353"/>
    </location>
</feature>
<dbReference type="Proteomes" id="UP000283509">
    <property type="component" value="Unassembled WGS sequence"/>
</dbReference>
<gene>
    <name evidence="6" type="ORF">C7M84_011378</name>
</gene>
<reference evidence="6 7" key="2">
    <citation type="submission" date="2019-01" db="EMBL/GenBank/DDBJ databases">
        <title>The decoding of complex shrimp genome reveals the adaptation for benthos swimmer, frequently molting mechanism and breeding impact on genome.</title>
        <authorList>
            <person name="Sun Y."/>
            <person name="Gao Y."/>
            <person name="Yu Y."/>
        </authorList>
    </citation>
    <scope>NUCLEOTIDE SEQUENCE [LARGE SCALE GENOMIC DNA]</scope>
    <source>
        <tissue evidence="6">Muscle</tissue>
    </source>
</reference>
<sequence>MNRLIQQAREAFHSGRTRDVEFRKKQLKALKRMYEENESVFCAALAKDLHKPKQESVLLELNLLKDDITHILARLDEWAKPEKIAANLVTMFDTPVIYHDPYGVVLIMGAWNYPLQLPLLPLSGAIAAGNCVIVKPSELSPATAQAIAELLPKYLDSDCYHVICGGIPETEELLKQRFDYIFYTGSPHVGKIVRDAANKYLTPTTLELGGKSPVYIDDTVNMDIAVRRILWGKCINLGQTCIAPDYILCSKEVQDKFVSKAKEVLKEWYTENPQKSPDLCRIVTDKHVNRLEEYLKDGTIAVGGEVNKEDKWISPTILVDVNPESKVMTEEIFGPIMPIVNVSSAYEAINFINK</sequence>